<organism evidence="8 9">
    <name type="scientific">Planktomarina temperata RCA23</name>
    <dbReference type="NCBI Taxonomy" id="666509"/>
    <lineage>
        <taxon>Bacteria</taxon>
        <taxon>Pseudomonadati</taxon>
        <taxon>Pseudomonadota</taxon>
        <taxon>Alphaproteobacteria</taxon>
        <taxon>Rhodobacterales</taxon>
        <taxon>Paracoccaceae</taxon>
        <taxon>Planktomarina</taxon>
    </lineage>
</organism>
<dbReference type="EMBL" id="CP003984">
    <property type="protein sequence ID" value="AII88392.1"/>
    <property type="molecule type" value="Genomic_DNA"/>
</dbReference>
<protein>
    <recommendedName>
        <fullName evidence="7">EamA domain-containing protein</fullName>
    </recommendedName>
</protein>
<dbReference type="PANTHER" id="PTHR42920">
    <property type="entry name" value="OS03G0707200 PROTEIN-RELATED"/>
    <property type="match status" value="1"/>
</dbReference>
<feature type="transmembrane region" description="Helical" evidence="6">
    <location>
        <begin position="41"/>
        <end position="60"/>
    </location>
</feature>
<feature type="transmembrane region" description="Helical" evidence="6">
    <location>
        <begin position="214"/>
        <end position="236"/>
    </location>
</feature>
<keyword evidence="9" id="KW-1185">Reference proteome</keyword>
<dbReference type="SUPFAM" id="SSF103481">
    <property type="entry name" value="Multidrug resistance efflux transporter EmrE"/>
    <property type="match status" value="1"/>
</dbReference>
<dbReference type="AlphaFoldDB" id="A0AAN0VJT0"/>
<feature type="transmembrane region" description="Helical" evidence="6">
    <location>
        <begin position="12"/>
        <end position="29"/>
    </location>
</feature>
<dbReference type="InterPro" id="IPR037185">
    <property type="entry name" value="EmrE-like"/>
</dbReference>
<feature type="transmembrane region" description="Helical" evidence="6">
    <location>
        <begin position="98"/>
        <end position="117"/>
    </location>
</feature>
<feature type="domain" description="EamA" evidence="7">
    <location>
        <begin position="11"/>
        <end position="140"/>
    </location>
</feature>
<dbReference type="PANTHER" id="PTHR42920:SF5">
    <property type="entry name" value="EAMA DOMAIN-CONTAINING PROTEIN"/>
    <property type="match status" value="1"/>
</dbReference>
<keyword evidence="2" id="KW-1003">Cell membrane</keyword>
<evidence type="ECO:0000313" key="8">
    <source>
        <dbReference type="EMBL" id="AII88392.1"/>
    </source>
</evidence>
<comment type="subcellular location">
    <subcellularLocation>
        <location evidence="1">Cell membrane</location>
        <topology evidence="1">Multi-pass membrane protein</topology>
    </subcellularLocation>
</comment>
<keyword evidence="3 6" id="KW-0812">Transmembrane</keyword>
<feature type="transmembrane region" description="Helical" evidence="6">
    <location>
        <begin position="245"/>
        <end position="265"/>
    </location>
</feature>
<dbReference type="KEGG" id="ptp:RCA23_c28900"/>
<dbReference type="GO" id="GO:0005886">
    <property type="term" value="C:plasma membrane"/>
    <property type="evidence" value="ECO:0007669"/>
    <property type="project" value="UniProtKB-SubCell"/>
</dbReference>
<feature type="transmembrane region" description="Helical" evidence="6">
    <location>
        <begin position="72"/>
        <end position="92"/>
    </location>
</feature>
<evidence type="ECO:0000256" key="1">
    <source>
        <dbReference type="ARBA" id="ARBA00004651"/>
    </source>
</evidence>
<sequence>MQFANPSNRFASLAVLIAAGIWGLYWIPLRYLAGLGVREDWAVALINIPAAFVALALFLWQFRSQLPHLRRGALIGVFMGLTVALFTIGLVLSSVVRVTLLFYLAPIWSTLIGSYWLKEEVTRGRWIAIAIGLLGLGFLVSQGGGQVPLNIGDALGFLSGITWALGGAMIKRYGEVPMPTLLLFQFCLASVFALLFGALWGQGSGPSLALLQQVAPASTVISIGIILPSILIIFWAQKFLFPGRVALLMMTEVIVATLTASLLLPEEAMGMLEWIGACLIVGACVVEIFEEPAADGTPTQAR</sequence>
<evidence type="ECO:0000256" key="2">
    <source>
        <dbReference type="ARBA" id="ARBA00022475"/>
    </source>
</evidence>
<proteinExistence type="predicted"/>
<evidence type="ECO:0000256" key="5">
    <source>
        <dbReference type="ARBA" id="ARBA00023136"/>
    </source>
</evidence>
<feature type="transmembrane region" description="Helical" evidence="6">
    <location>
        <begin position="182"/>
        <end position="202"/>
    </location>
</feature>
<dbReference type="Proteomes" id="UP000028680">
    <property type="component" value="Chromosome"/>
</dbReference>
<dbReference type="InterPro" id="IPR051258">
    <property type="entry name" value="Diverse_Substrate_Transporter"/>
</dbReference>
<dbReference type="RefSeq" id="WP_052377215.1">
    <property type="nucleotide sequence ID" value="NZ_CP003984.1"/>
</dbReference>
<name>A0AAN0VJT0_9RHOB</name>
<evidence type="ECO:0000256" key="4">
    <source>
        <dbReference type="ARBA" id="ARBA00022989"/>
    </source>
</evidence>
<evidence type="ECO:0000256" key="6">
    <source>
        <dbReference type="SAM" id="Phobius"/>
    </source>
</evidence>
<evidence type="ECO:0000256" key="3">
    <source>
        <dbReference type="ARBA" id="ARBA00022692"/>
    </source>
</evidence>
<keyword evidence="4 6" id="KW-1133">Transmembrane helix</keyword>
<keyword evidence="5 6" id="KW-0472">Membrane</keyword>
<feature type="transmembrane region" description="Helical" evidence="6">
    <location>
        <begin position="151"/>
        <end position="170"/>
    </location>
</feature>
<dbReference type="InterPro" id="IPR000620">
    <property type="entry name" value="EamA_dom"/>
</dbReference>
<evidence type="ECO:0000259" key="7">
    <source>
        <dbReference type="Pfam" id="PF00892"/>
    </source>
</evidence>
<reference evidence="8 9" key="1">
    <citation type="journal article" date="2014" name="ISME J.">
        <title>Adaptation of an abundant Roseobacter RCA organism to pelagic systems revealed by genomic and transcriptomic analyses.</title>
        <authorList>
            <person name="Voget S."/>
            <person name="Wemheuer B."/>
            <person name="Brinkhoff T."/>
            <person name="Vollmers J."/>
            <person name="Dietrich S."/>
            <person name="Giebel H.A."/>
            <person name="Beardsley C."/>
            <person name="Sardemann C."/>
            <person name="Bakenhus I."/>
            <person name="Billerbeck S."/>
            <person name="Daniel R."/>
            <person name="Simon M."/>
        </authorList>
    </citation>
    <scope>NUCLEOTIDE SEQUENCE [LARGE SCALE GENOMIC DNA]</scope>
    <source>
        <strain evidence="8 9">RCA23</strain>
    </source>
</reference>
<gene>
    <name evidence="8" type="ORF">RCA23_c28900</name>
</gene>
<dbReference type="Pfam" id="PF00892">
    <property type="entry name" value="EamA"/>
    <property type="match status" value="2"/>
</dbReference>
<evidence type="ECO:0000313" key="9">
    <source>
        <dbReference type="Proteomes" id="UP000028680"/>
    </source>
</evidence>
<feature type="transmembrane region" description="Helical" evidence="6">
    <location>
        <begin position="271"/>
        <end position="289"/>
    </location>
</feature>
<feature type="transmembrane region" description="Helical" evidence="6">
    <location>
        <begin position="126"/>
        <end position="145"/>
    </location>
</feature>
<accession>A0AAN0VJT0</accession>
<feature type="domain" description="EamA" evidence="7">
    <location>
        <begin position="151"/>
        <end position="286"/>
    </location>
</feature>